<organism evidence="3 4">
    <name type="scientific">Ruegeria intermedia</name>
    <dbReference type="NCBI Taxonomy" id="996115"/>
    <lineage>
        <taxon>Bacteria</taxon>
        <taxon>Pseudomonadati</taxon>
        <taxon>Pseudomonadota</taxon>
        <taxon>Alphaproteobacteria</taxon>
        <taxon>Rhodobacterales</taxon>
        <taxon>Roseobacteraceae</taxon>
        <taxon>Ruegeria</taxon>
    </lineage>
</organism>
<dbReference type="PANTHER" id="PTHR30319">
    <property type="entry name" value="PHENYLACETIC ACID REGULATOR-RELATED TRANSCRIPTIONAL REPRESSOR"/>
    <property type="match status" value="1"/>
</dbReference>
<reference evidence="3 4" key="1">
    <citation type="submission" date="2016-11" db="EMBL/GenBank/DDBJ databases">
        <authorList>
            <person name="Varghese N."/>
            <person name="Submissions S."/>
        </authorList>
    </citation>
    <scope>NUCLEOTIDE SEQUENCE [LARGE SCALE GENOMIC DNA]</scope>
    <source>
        <strain evidence="3 4">DSM 29341</strain>
    </source>
</reference>
<dbReference type="EMBL" id="FQVK01000009">
    <property type="protein sequence ID" value="SHE81319.1"/>
    <property type="molecule type" value="Genomic_DNA"/>
</dbReference>
<dbReference type="RefSeq" id="WP_223162464.1">
    <property type="nucleotide sequence ID" value="NZ_FQVK01000009.1"/>
</dbReference>
<sequence>MTNAHPWFTQAVAELADPQNQRVWSIIVSLFGDMAQERGAKISGGALGRIIEPMGIKPEAIRVALHRLRKDGWIESDRVGRVSMHFLTEYGRTQSARVTPRIYARDPAPDTPLHLLIAEDGTGTRLLEDILLSHDYTPIGRNAALGSGAPPVDQDDLLILEVTARSVPRWVHEKLFPPDLRAACRSLHEAVRHVSHGRPASWEPTPCQVATLRTLIVHRWRRVVLRLPDLPDGFCPPDWTGPACRTQVFRLLDQLPRPLPADLNDCPSSEFFGQRKQFRNGGSGSVSV</sequence>
<dbReference type="GO" id="GO:0006351">
    <property type="term" value="P:DNA-templated transcription"/>
    <property type="evidence" value="ECO:0007669"/>
    <property type="project" value="InterPro"/>
</dbReference>
<dbReference type="SUPFAM" id="SSF46785">
    <property type="entry name" value="Winged helix' DNA-binding domain"/>
    <property type="match status" value="1"/>
</dbReference>
<evidence type="ECO:0000313" key="3">
    <source>
        <dbReference type="EMBL" id="SHE81319.1"/>
    </source>
</evidence>
<dbReference type="InterPro" id="IPR036390">
    <property type="entry name" value="WH_DNA-bd_sf"/>
</dbReference>
<dbReference type="AlphaFoldDB" id="A0A1M4WJ92"/>
<feature type="domain" description="Transcriptional repressor PaaX-like N-terminal" evidence="1">
    <location>
        <begin position="24"/>
        <end position="90"/>
    </location>
</feature>
<keyword evidence="4" id="KW-1185">Reference proteome</keyword>
<dbReference type="Pfam" id="PF08223">
    <property type="entry name" value="PaaX_C"/>
    <property type="match status" value="1"/>
</dbReference>
<dbReference type="Pfam" id="PF07848">
    <property type="entry name" value="PaaX"/>
    <property type="match status" value="1"/>
</dbReference>
<dbReference type="Gene3D" id="1.20.58.1460">
    <property type="match status" value="1"/>
</dbReference>
<feature type="domain" description="Transcriptional repressor PaaX-like C-terminal" evidence="2">
    <location>
        <begin position="182"/>
        <end position="249"/>
    </location>
</feature>
<proteinExistence type="predicted"/>
<dbReference type="InterPro" id="IPR012906">
    <property type="entry name" value="PaaX-like_N"/>
</dbReference>
<dbReference type="InterPro" id="IPR036388">
    <property type="entry name" value="WH-like_DNA-bd_sf"/>
</dbReference>
<dbReference type="InterPro" id="IPR013225">
    <property type="entry name" value="PaaX_C"/>
</dbReference>
<dbReference type="Proteomes" id="UP000325134">
    <property type="component" value="Unassembled WGS sequence"/>
</dbReference>
<evidence type="ECO:0000313" key="4">
    <source>
        <dbReference type="Proteomes" id="UP000325134"/>
    </source>
</evidence>
<name>A0A1M4WJ92_9RHOB</name>
<dbReference type="Gene3D" id="1.10.10.10">
    <property type="entry name" value="Winged helix-like DNA-binding domain superfamily/Winged helix DNA-binding domain"/>
    <property type="match status" value="1"/>
</dbReference>
<dbReference type="PANTHER" id="PTHR30319:SF1">
    <property type="entry name" value="TRANSCRIPTIONAL REPRESSOR PAAX"/>
    <property type="match status" value="1"/>
</dbReference>
<dbReference type="PIRSF" id="PIRSF020623">
    <property type="entry name" value="PaaX"/>
    <property type="match status" value="1"/>
</dbReference>
<protein>
    <submittedName>
        <fullName evidence="3">Transcriptional regulator, PaaX family</fullName>
    </submittedName>
</protein>
<accession>A0A1M4WJ92</accession>
<evidence type="ECO:0000259" key="1">
    <source>
        <dbReference type="Pfam" id="PF07848"/>
    </source>
</evidence>
<dbReference type="InterPro" id="IPR011965">
    <property type="entry name" value="PaaX_trns_reg"/>
</dbReference>
<gene>
    <name evidence="3" type="ORF">SAMN05444279_1091</name>
</gene>
<dbReference type="Gene3D" id="3.30.70.2670">
    <property type="match status" value="1"/>
</dbReference>
<evidence type="ECO:0000259" key="2">
    <source>
        <dbReference type="Pfam" id="PF08223"/>
    </source>
</evidence>